<dbReference type="InterPro" id="IPR011333">
    <property type="entry name" value="SKP1/BTB/POZ_sf"/>
</dbReference>
<evidence type="ECO:0000313" key="2">
    <source>
        <dbReference type="EMBL" id="CAL1281802.1"/>
    </source>
</evidence>
<dbReference type="Pfam" id="PF07707">
    <property type="entry name" value="BACK"/>
    <property type="match status" value="1"/>
</dbReference>
<evidence type="ECO:0000313" key="3">
    <source>
        <dbReference type="Proteomes" id="UP001497382"/>
    </source>
</evidence>
<dbReference type="EMBL" id="CAXIEN010000149">
    <property type="protein sequence ID" value="CAL1281802.1"/>
    <property type="molecule type" value="Genomic_DNA"/>
</dbReference>
<comment type="caution">
    <text evidence="2">The sequence shown here is derived from an EMBL/GenBank/DDBJ whole genome shotgun (WGS) entry which is preliminary data.</text>
</comment>
<organism evidence="2 3">
    <name type="scientific">Larinioides sclopetarius</name>
    <dbReference type="NCBI Taxonomy" id="280406"/>
    <lineage>
        <taxon>Eukaryota</taxon>
        <taxon>Metazoa</taxon>
        <taxon>Ecdysozoa</taxon>
        <taxon>Arthropoda</taxon>
        <taxon>Chelicerata</taxon>
        <taxon>Arachnida</taxon>
        <taxon>Araneae</taxon>
        <taxon>Araneomorphae</taxon>
        <taxon>Entelegynae</taxon>
        <taxon>Araneoidea</taxon>
        <taxon>Araneidae</taxon>
        <taxon>Larinioides</taxon>
    </lineage>
</organism>
<dbReference type="PANTHER" id="PTHR24413">
    <property type="entry name" value="SPECKLE-TYPE POZ PROTEIN"/>
    <property type="match status" value="1"/>
</dbReference>
<dbReference type="CDD" id="cd18186">
    <property type="entry name" value="BTB_POZ_ZBTB_KLHL-like"/>
    <property type="match status" value="1"/>
</dbReference>
<dbReference type="Pfam" id="PF00651">
    <property type="entry name" value="BTB"/>
    <property type="match status" value="1"/>
</dbReference>
<protein>
    <recommendedName>
        <fullName evidence="1">BTB domain-containing protein</fullName>
    </recommendedName>
</protein>
<dbReference type="Gene3D" id="3.30.710.10">
    <property type="entry name" value="Potassium Channel Kv1.1, Chain A"/>
    <property type="match status" value="1"/>
</dbReference>
<dbReference type="PROSITE" id="PS50097">
    <property type="entry name" value="BTB"/>
    <property type="match status" value="1"/>
</dbReference>
<dbReference type="InterPro" id="IPR011705">
    <property type="entry name" value="BACK"/>
</dbReference>
<dbReference type="SMART" id="SM00225">
    <property type="entry name" value="BTB"/>
    <property type="match status" value="1"/>
</dbReference>
<feature type="domain" description="BTB" evidence="1">
    <location>
        <begin position="318"/>
        <end position="385"/>
    </location>
</feature>
<dbReference type="Gene3D" id="1.25.40.420">
    <property type="match status" value="1"/>
</dbReference>
<name>A0AAV2ACW4_9ARAC</name>
<dbReference type="Proteomes" id="UP001497382">
    <property type="component" value="Unassembled WGS sequence"/>
</dbReference>
<dbReference type="AlphaFoldDB" id="A0AAV2ACW4"/>
<evidence type="ECO:0000259" key="1">
    <source>
        <dbReference type="PROSITE" id="PS50097"/>
    </source>
</evidence>
<gene>
    <name evidence="2" type="ORF">LARSCL_LOCUS11791</name>
</gene>
<accession>A0AAV2ACW4</accession>
<proteinExistence type="predicted"/>
<sequence>MKADGSILYAEECVQAFRKGAERGFKTSVDVDELYVRRNTEYLPQDTLGICCRIMKGEGSNHKVVECTARTLIGTKKISFLHRVENFSAFKKNEKKSLQIPSLSKPGSAISSTLCIHNTSANIDTIVVEIVPSGSNYVLRRKKLSFLSESGNIIEFGEVDYRFWHTTEQIRQLQQRFSRGFILSKRNELLPNDELSLVCECIFYTKEETKIEEILYGTPMMSYENRFRSASTAAEKLSFLHTSPEETNVKDIDNCLTNADLKTFLTNNKAPLTRPLVAFNRMGKSDPHYDKYNAAEKLSACPSVQDDFKALYNDQFLTDIVLETATKSFPAHKNVLYARSSVFRAMLNNDMKEKNTDCIKVEDLEDETVQRLLIFLYSDSLEELQWESATELYYAADKYAIEKLKIICSSFLVDNLNTSTASELLLFADTHSDRDLKKVIEDFILEHEKEVFGSEEWEKLIETNPQLVIKTMHLKYKREKEGIENLSGEQRRFKASRKEFLKKERQFQWTLCNGWYEVAADSEEPMSSEFAHQL</sequence>
<keyword evidence="3" id="KW-1185">Reference proteome</keyword>
<dbReference type="InterPro" id="IPR000210">
    <property type="entry name" value="BTB/POZ_dom"/>
</dbReference>
<dbReference type="SUPFAM" id="SSF54695">
    <property type="entry name" value="POZ domain"/>
    <property type="match status" value="1"/>
</dbReference>
<reference evidence="2 3" key="1">
    <citation type="submission" date="2024-04" db="EMBL/GenBank/DDBJ databases">
        <authorList>
            <person name="Rising A."/>
            <person name="Reimegard J."/>
            <person name="Sonavane S."/>
            <person name="Akerstrom W."/>
            <person name="Nylinder S."/>
            <person name="Hedman E."/>
            <person name="Kallberg Y."/>
        </authorList>
    </citation>
    <scope>NUCLEOTIDE SEQUENCE [LARGE SCALE GENOMIC DNA]</scope>
</reference>